<dbReference type="EMBL" id="JAMKFB020000011">
    <property type="protein sequence ID" value="KAL0181777.1"/>
    <property type="molecule type" value="Genomic_DNA"/>
</dbReference>
<keyword evidence="3" id="KW-1185">Reference proteome</keyword>
<evidence type="ECO:0000313" key="3">
    <source>
        <dbReference type="Proteomes" id="UP001529510"/>
    </source>
</evidence>
<sequence>DSLEGVLVATHQEMELYRNQPLAMEKLQLKKESLQNKLINIRGELSQASS</sequence>
<evidence type="ECO:0000313" key="2">
    <source>
        <dbReference type="EMBL" id="KAL0181777.1"/>
    </source>
</evidence>
<accession>A0ABD0Q6F2</accession>
<name>A0ABD0Q6F2_CIRMR</name>
<dbReference type="InterPro" id="IPR057971">
    <property type="entry name" value="PKHA4-7_TBCA"/>
</dbReference>
<evidence type="ECO:0000259" key="1">
    <source>
        <dbReference type="Pfam" id="PF25541"/>
    </source>
</evidence>
<dbReference type="Proteomes" id="UP001529510">
    <property type="component" value="Unassembled WGS sequence"/>
</dbReference>
<dbReference type="AlphaFoldDB" id="A0ABD0Q6F2"/>
<dbReference type="Pfam" id="PF25541">
    <property type="entry name" value="TBCA_PH"/>
    <property type="match status" value="1"/>
</dbReference>
<organism evidence="2 3">
    <name type="scientific">Cirrhinus mrigala</name>
    <name type="common">Mrigala</name>
    <dbReference type="NCBI Taxonomy" id="683832"/>
    <lineage>
        <taxon>Eukaryota</taxon>
        <taxon>Metazoa</taxon>
        <taxon>Chordata</taxon>
        <taxon>Craniata</taxon>
        <taxon>Vertebrata</taxon>
        <taxon>Euteleostomi</taxon>
        <taxon>Actinopterygii</taxon>
        <taxon>Neopterygii</taxon>
        <taxon>Teleostei</taxon>
        <taxon>Ostariophysi</taxon>
        <taxon>Cypriniformes</taxon>
        <taxon>Cyprinidae</taxon>
        <taxon>Labeoninae</taxon>
        <taxon>Labeonini</taxon>
        <taxon>Cirrhinus</taxon>
    </lineage>
</organism>
<gene>
    <name evidence="2" type="ORF">M9458_024183</name>
</gene>
<feature type="non-terminal residue" evidence="2">
    <location>
        <position position="1"/>
    </location>
</feature>
<feature type="non-terminal residue" evidence="2">
    <location>
        <position position="50"/>
    </location>
</feature>
<protein>
    <recommendedName>
        <fullName evidence="1">Pleckstrin homology domain-containing protein</fullName>
    </recommendedName>
</protein>
<feature type="domain" description="Pleckstrin homology" evidence="1">
    <location>
        <begin position="1"/>
        <end position="49"/>
    </location>
</feature>
<proteinExistence type="predicted"/>
<reference evidence="2 3" key="1">
    <citation type="submission" date="2024-05" db="EMBL/GenBank/DDBJ databases">
        <title>Genome sequencing and assembly of Indian major carp, Cirrhinus mrigala (Hamilton, 1822).</title>
        <authorList>
            <person name="Mohindra V."/>
            <person name="Chowdhury L.M."/>
            <person name="Lal K."/>
            <person name="Jena J.K."/>
        </authorList>
    </citation>
    <scope>NUCLEOTIDE SEQUENCE [LARGE SCALE GENOMIC DNA]</scope>
    <source>
        <strain evidence="2">CM1030</strain>
        <tissue evidence="2">Blood</tissue>
    </source>
</reference>
<comment type="caution">
    <text evidence="2">The sequence shown here is derived from an EMBL/GenBank/DDBJ whole genome shotgun (WGS) entry which is preliminary data.</text>
</comment>